<protein>
    <submittedName>
        <fullName evidence="3">Uncharacterized protein</fullName>
    </submittedName>
</protein>
<feature type="compositionally biased region" description="Polar residues" evidence="2">
    <location>
        <begin position="684"/>
        <end position="704"/>
    </location>
</feature>
<dbReference type="STRING" id="667725.A0A0L0GEN5"/>
<reference evidence="3 4" key="1">
    <citation type="submission" date="2011-02" db="EMBL/GenBank/DDBJ databases">
        <title>The Genome Sequence of Sphaeroforma arctica JP610.</title>
        <authorList>
            <consortium name="The Broad Institute Genome Sequencing Platform"/>
            <person name="Russ C."/>
            <person name="Cuomo C."/>
            <person name="Young S.K."/>
            <person name="Zeng Q."/>
            <person name="Gargeya S."/>
            <person name="Alvarado L."/>
            <person name="Berlin A."/>
            <person name="Chapman S.B."/>
            <person name="Chen Z."/>
            <person name="Freedman E."/>
            <person name="Gellesch M."/>
            <person name="Goldberg J."/>
            <person name="Griggs A."/>
            <person name="Gujja S."/>
            <person name="Heilman E."/>
            <person name="Heiman D."/>
            <person name="Howarth C."/>
            <person name="Mehta T."/>
            <person name="Neiman D."/>
            <person name="Pearson M."/>
            <person name="Roberts A."/>
            <person name="Saif S."/>
            <person name="Shea T."/>
            <person name="Shenoy N."/>
            <person name="Sisk P."/>
            <person name="Stolte C."/>
            <person name="Sykes S."/>
            <person name="White J."/>
            <person name="Yandava C."/>
            <person name="Burger G."/>
            <person name="Gray M.W."/>
            <person name="Holland P.W.H."/>
            <person name="King N."/>
            <person name="Lang F.B.F."/>
            <person name="Roger A.J."/>
            <person name="Ruiz-Trillo I."/>
            <person name="Haas B."/>
            <person name="Nusbaum C."/>
            <person name="Birren B."/>
        </authorList>
    </citation>
    <scope>NUCLEOTIDE SEQUENCE [LARGE SCALE GENOMIC DNA]</scope>
    <source>
        <strain evidence="3 4">JP610</strain>
    </source>
</reference>
<feature type="compositionally biased region" description="Low complexity" evidence="2">
    <location>
        <begin position="155"/>
        <end position="166"/>
    </location>
</feature>
<keyword evidence="4" id="KW-1185">Reference proteome</keyword>
<feature type="region of interest" description="Disordered" evidence="2">
    <location>
        <begin position="605"/>
        <end position="627"/>
    </location>
</feature>
<evidence type="ECO:0000313" key="3">
    <source>
        <dbReference type="EMBL" id="KNC86713.1"/>
    </source>
</evidence>
<sequence length="921" mass="96778">MYSLSHGRAGLSCTNLFHTGSVNMSRMHKSYMLGRRTTFRSFVTAGDGAGGNNGKNTPAAGYLSSVPKSVKGKPDSVSRTNDFDKLSTTGSQKVTCGDAKAAAALKTEGGAVKGNENTPKTVSSDLLGDSTTSASRPPQLTISQKGMVKDAEVASTTSNPTSGTPPVAVAAQHTPTATQLKHTPDNTTTSTTVATMPITSTAATIPAPKPKTAPLSQTIENIQTQGDSMSTLADVASKRDVGTTSATYTYTPKPTSTTANQTTASSASTSKPVSAAGNTQLAPESDMNSSQTGTGTSPAQLTHQESTTTKPAELHTPTSSEIPAQSGSTKATQSTTPAAGTKPAVGQVEAHGPESSRGSPVEPKSVLGRESAGNDTAPPTQSAGNAGPMPKNEVTAQTGPPHESQVSHAAKPQSGERMTGSTDPTRANEVGNSVDSRLSNTSKQSPEMISSEKFGSQMGTGERLFVGEQTKGSGVADAGTIRSSGTKPMSGGDGGNGIQSTGEKLVGANNEEALIDKDGKISVLNAMRNLFSGDSTDEPQRKLPTLWHIKQLAIALIPAFIVWGVLHRRHVKIEHQRQHEVVHTEEDERLRTEKIFDERMSKWDHSMAGQGATAGAERPDGMDHEAARALQESIQELKERLDKLETLARGERELPAQLVSAVGDTATQQSNAMPNRDEEDKLAISSQTQTHSADGADSDTQGARQPTERSPAGSWSKWLSGWFTKTGEERAEHQKNTTLLRDDTTEHATAVLPGNGDDEVATHAEPIVMGTAEAIGNEIEAPANEITSSAPAQAQVEGWANWLMSKVQVRRESPATSTTIAQISKPQPTGDSIFAPLNSLASDIIQYYRGDVGDSTPYPPNRAVPATELEAEDAMMHPGLAAGAGADLESDTETSSECLISMTSEESATQWFDWLAPKKKI</sequence>
<name>A0A0L0GEN5_9EUKA</name>
<feature type="compositionally biased region" description="Polar residues" evidence="2">
    <location>
        <begin position="115"/>
        <end position="144"/>
    </location>
</feature>
<feature type="compositionally biased region" description="Polar residues" evidence="2">
    <location>
        <begin position="419"/>
        <end position="455"/>
    </location>
</feature>
<feature type="compositionally biased region" description="Basic and acidic residues" evidence="2">
    <location>
        <begin position="72"/>
        <end position="85"/>
    </location>
</feature>
<dbReference type="GeneID" id="25901637"/>
<dbReference type="AlphaFoldDB" id="A0A0L0GEN5"/>
<feature type="region of interest" description="Disordered" evidence="2">
    <location>
        <begin position="660"/>
        <end position="718"/>
    </location>
</feature>
<feature type="compositionally biased region" description="Basic and acidic residues" evidence="2">
    <location>
        <begin position="617"/>
        <end position="627"/>
    </location>
</feature>
<dbReference type="EMBL" id="KQ241639">
    <property type="protein sequence ID" value="KNC86713.1"/>
    <property type="molecule type" value="Genomic_DNA"/>
</dbReference>
<keyword evidence="1" id="KW-0175">Coiled coil</keyword>
<feature type="compositionally biased region" description="Polar residues" evidence="2">
    <location>
        <begin position="373"/>
        <end position="384"/>
    </location>
</feature>
<feature type="region of interest" description="Disordered" evidence="2">
    <location>
        <begin position="245"/>
        <end position="455"/>
    </location>
</feature>
<evidence type="ECO:0000256" key="1">
    <source>
        <dbReference type="SAM" id="Coils"/>
    </source>
</evidence>
<feature type="region of interest" description="Disordered" evidence="2">
    <location>
        <begin position="47"/>
        <end position="91"/>
    </location>
</feature>
<feature type="region of interest" description="Disordered" evidence="2">
    <location>
        <begin position="470"/>
        <end position="495"/>
    </location>
</feature>
<gene>
    <name evidence="3" type="ORF">SARC_01133</name>
</gene>
<evidence type="ECO:0000256" key="2">
    <source>
        <dbReference type="SAM" id="MobiDB-lite"/>
    </source>
</evidence>
<feature type="region of interest" description="Disordered" evidence="2">
    <location>
        <begin position="110"/>
        <end position="213"/>
    </location>
</feature>
<dbReference type="RefSeq" id="XP_014160615.1">
    <property type="nucleotide sequence ID" value="XM_014305140.1"/>
</dbReference>
<organism evidence="3 4">
    <name type="scientific">Sphaeroforma arctica JP610</name>
    <dbReference type="NCBI Taxonomy" id="667725"/>
    <lineage>
        <taxon>Eukaryota</taxon>
        <taxon>Ichthyosporea</taxon>
        <taxon>Ichthyophonida</taxon>
        <taxon>Sphaeroforma</taxon>
    </lineage>
</organism>
<accession>A0A0L0GEN5</accession>
<feature type="coiled-coil region" evidence="1">
    <location>
        <begin position="627"/>
        <end position="654"/>
    </location>
</feature>
<evidence type="ECO:0000313" key="4">
    <source>
        <dbReference type="Proteomes" id="UP000054560"/>
    </source>
</evidence>
<proteinExistence type="predicted"/>
<dbReference type="Proteomes" id="UP000054560">
    <property type="component" value="Unassembled WGS sequence"/>
</dbReference>
<feature type="compositionally biased region" description="Low complexity" evidence="2">
    <location>
        <begin position="194"/>
        <end position="213"/>
    </location>
</feature>
<feature type="compositionally biased region" description="Low complexity" evidence="2">
    <location>
        <begin position="245"/>
        <end position="276"/>
    </location>
</feature>
<feature type="compositionally biased region" description="Polar residues" evidence="2">
    <location>
        <begin position="173"/>
        <end position="193"/>
    </location>
</feature>
<feature type="compositionally biased region" description="Polar residues" evidence="2">
    <location>
        <begin position="277"/>
        <end position="338"/>
    </location>
</feature>